<dbReference type="InterPro" id="IPR050670">
    <property type="entry name" value="STAM"/>
</dbReference>
<keyword evidence="10" id="KW-0472">Membrane</keyword>
<evidence type="ECO:0000256" key="3">
    <source>
        <dbReference type="ARBA" id="ARBA00009666"/>
    </source>
</evidence>
<evidence type="ECO:0000256" key="11">
    <source>
        <dbReference type="PROSITE-ProRule" id="PRU00192"/>
    </source>
</evidence>
<dbReference type="GO" id="GO:0010008">
    <property type="term" value="C:endosome membrane"/>
    <property type="evidence" value="ECO:0007669"/>
    <property type="project" value="UniProtKB-SubCell"/>
</dbReference>
<dbReference type="SMART" id="SM00288">
    <property type="entry name" value="VHS"/>
    <property type="match status" value="1"/>
</dbReference>
<sequence length="756" mass="83188">MFKATATNPYDEIVVKTTDETLTGENWELILNLCDKVQDEGETGARNVIAAILKRLTHRNANVQLYTLTLAESLSKNCGLALHRELASKAFTAALEKLITDRTTHDKVRNRALGLIEEWKYEFESNTELGIMEECYNNLKTKNYKFDAPVEPPPVDVEDEIRRKEEEELQRVLELSVQDKGGRPQWAGYSLTSSEATGSKQSQSSSQQHQSPPAESGYVPASAVPPQIHTQINTAVTAQHPPTRELVSPVNPAPSALVTRVRALHSFEPTEAGELAFDRGDIIRVVDRGYKDWWRGQLRGRTGIFPVNYVEPLAEPTPAELAREAEQEASVFSKAADVDRLLNMLKEIDPAHENLADNEDIQELYRSCMALRPKIVKLIDKYSQKRADLVTMNETFVKARSIFDQMMEESIARHSQGYEQPKYGQRPTSVVNAPQGFGWNQPGYNAYPQPGYTSELYNGQPPNIYPQPQPAGAYPQQPPRQSHSPQPIPYGPQPQPLGVASGPDPSGAPYQQPPQLPAYGSPQAAGPPLPQIQPLSLGGQGRPPTTQSQPGFTQPQQQPIQPQPQPRIQAQPQSQVQPQPQPQPQPQIHPQLHIQTQPQIQPQPQAQPQPQNTQTGPPYTYDPNMRYADSNVQAWAQYYAQGGQDPTGAVYFISVPGVKEPESPQPATATTTTTVDPNPEQEQPLSRRQSLLYNPHGAPGTNDAGDDLALENPYDRYGLGGGVNQASGAGGTTGPGYGASPYYGLTRDMAGMDIKG</sequence>
<feature type="region of interest" description="Disordered" evidence="12">
    <location>
        <begin position="181"/>
        <end position="221"/>
    </location>
</feature>
<dbReference type="InterPro" id="IPR008942">
    <property type="entry name" value="ENTH_VHS"/>
</dbReference>
<evidence type="ECO:0000256" key="7">
    <source>
        <dbReference type="ARBA" id="ARBA00022448"/>
    </source>
</evidence>
<keyword evidence="6 11" id="KW-0728">SH3 domain</keyword>
<dbReference type="GO" id="GO:0043130">
    <property type="term" value="F:ubiquitin binding"/>
    <property type="evidence" value="ECO:0007669"/>
    <property type="project" value="InterPro"/>
</dbReference>
<evidence type="ECO:0000256" key="1">
    <source>
        <dbReference type="ARBA" id="ARBA00002654"/>
    </source>
</evidence>
<dbReference type="CDD" id="cd21386">
    <property type="entry name" value="GAT_Hse1"/>
    <property type="match status" value="1"/>
</dbReference>
<feature type="compositionally biased region" description="Low complexity" evidence="12">
    <location>
        <begin position="470"/>
        <end position="485"/>
    </location>
</feature>
<dbReference type="PRINTS" id="PR00452">
    <property type="entry name" value="SH3DOMAIN"/>
</dbReference>
<feature type="compositionally biased region" description="Low complexity" evidence="12">
    <location>
        <begin position="193"/>
        <end position="211"/>
    </location>
</feature>
<dbReference type="CDD" id="cd16978">
    <property type="entry name" value="VHS_HSE1"/>
    <property type="match status" value="1"/>
</dbReference>
<keyword evidence="16" id="KW-1185">Reference proteome</keyword>
<reference evidence="15" key="2">
    <citation type="submission" date="2020-11" db="EMBL/GenBank/DDBJ databases">
        <authorList>
            <consortium name="DOE Joint Genome Institute"/>
            <person name="Kuo A."/>
            <person name="Miyauchi S."/>
            <person name="Kiss E."/>
            <person name="Drula E."/>
            <person name="Kohler A."/>
            <person name="Sanchez-Garcia M."/>
            <person name="Andreopoulos B."/>
            <person name="Barry K.W."/>
            <person name="Bonito G."/>
            <person name="Buee M."/>
            <person name="Carver A."/>
            <person name="Chen C."/>
            <person name="Cichocki N."/>
            <person name="Clum A."/>
            <person name="Culley D."/>
            <person name="Crous P.W."/>
            <person name="Fauchery L."/>
            <person name="Girlanda M."/>
            <person name="Hayes R."/>
            <person name="Keri Z."/>
            <person name="Labutti K."/>
            <person name="Lipzen A."/>
            <person name="Lombard V."/>
            <person name="Magnuson J."/>
            <person name="Maillard F."/>
            <person name="Morin E."/>
            <person name="Murat C."/>
            <person name="Nolan M."/>
            <person name="Ohm R."/>
            <person name="Pangilinan J."/>
            <person name="Pereira M."/>
            <person name="Perotto S."/>
            <person name="Peter M."/>
            <person name="Riley R."/>
            <person name="Sitrit Y."/>
            <person name="Stielow B."/>
            <person name="Szollosi G."/>
            <person name="Zifcakova L."/>
            <person name="Stursova M."/>
            <person name="Spatafora J.W."/>
            <person name="Tedersoo L."/>
            <person name="Vaario L.-M."/>
            <person name="Yamada A."/>
            <person name="Yan M."/>
            <person name="Wang P."/>
            <person name="Xu J."/>
            <person name="Bruns T."/>
            <person name="Baldrian P."/>
            <person name="Vilgalys R."/>
            <person name="Henrissat B."/>
            <person name="Grigoriev I.V."/>
            <person name="Hibbett D."/>
            <person name="Nagy L.G."/>
            <person name="Martin F.M."/>
        </authorList>
    </citation>
    <scope>NUCLEOTIDE SEQUENCE</scope>
    <source>
        <strain evidence="15">UH-Tt-Lm1</strain>
    </source>
</reference>
<dbReference type="InterPro" id="IPR003903">
    <property type="entry name" value="UIM_dom"/>
</dbReference>
<dbReference type="InterPro" id="IPR002014">
    <property type="entry name" value="VHS_dom"/>
</dbReference>
<evidence type="ECO:0000256" key="8">
    <source>
        <dbReference type="ARBA" id="ARBA00022753"/>
    </source>
</evidence>
<reference evidence="15" key="1">
    <citation type="journal article" date="2020" name="Nat. Commun.">
        <title>Large-scale genome sequencing of mycorrhizal fungi provides insights into the early evolution of symbiotic traits.</title>
        <authorList>
            <person name="Miyauchi S."/>
            <person name="Kiss E."/>
            <person name="Kuo A."/>
            <person name="Drula E."/>
            <person name="Kohler A."/>
            <person name="Sanchez-Garcia M."/>
            <person name="Morin E."/>
            <person name="Andreopoulos B."/>
            <person name="Barry K.W."/>
            <person name="Bonito G."/>
            <person name="Buee M."/>
            <person name="Carver A."/>
            <person name="Chen C."/>
            <person name="Cichocki N."/>
            <person name="Clum A."/>
            <person name="Culley D."/>
            <person name="Crous P.W."/>
            <person name="Fauchery L."/>
            <person name="Girlanda M."/>
            <person name="Hayes R.D."/>
            <person name="Keri Z."/>
            <person name="LaButti K."/>
            <person name="Lipzen A."/>
            <person name="Lombard V."/>
            <person name="Magnuson J."/>
            <person name="Maillard F."/>
            <person name="Murat C."/>
            <person name="Nolan M."/>
            <person name="Ohm R.A."/>
            <person name="Pangilinan J."/>
            <person name="Pereira M.F."/>
            <person name="Perotto S."/>
            <person name="Peter M."/>
            <person name="Pfister S."/>
            <person name="Riley R."/>
            <person name="Sitrit Y."/>
            <person name="Stielow J.B."/>
            <person name="Szollosi G."/>
            <person name="Zifcakova L."/>
            <person name="Stursova M."/>
            <person name="Spatafora J.W."/>
            <person name="Tedersoo L."/>
            <person name="Vaario L.M."/>
            <person name="Yamada A."/>
            <person name="Yan M."/>
            <person name="Wang P."/>
            <person name="Xu J."/>
            <person name="Bruns T."/>
            <person name="Baldrian P."/>
            <person name="Vilgalys R."/>
            <person name="Dunand C."/>
            <person name="Henrissat B."/>
            <person name="Grigoriev I.V."/>
            <person name="Hibbett D."/>
            <person name="Nagy L.G."/>
            <person name="Martin F.M."/>
        </authorList>
    </citation>
    <scope>NUCLEOTIDE SEQUENCE</scope>
    <source>
        <strain evidence="15">UH-Tt-Lm1</strain>
    </source>
</reference>
<evidence type="ECO:0000256" key="5">
    <source>
        <dbReference type="ARBA" id="ARBA00018978"/>
    </source>
</evidence>
<dbReference type="InterPro" id="IPR001452">
    <property type="entry name" value="SH3_domain"/>
</dbReference>
<feature type="compositionally biased region" description="Low complexity" evidence="12">
    <location>
        <begin position="543"/>
        <end position="578"/>
    </location>
</feature>
<comment type="similarity">
    <text evidence="3">Belongs to the STAM family.</text>
</comment>
<evidence type="ECO:0000259" key="14">
    <source>
        <dbReference type="PROSITE" id="PS50179"/>
    </source>
</evidence>
<dbReference type="PANTHER" id="PTHR45929:SF3">
    <property type="entry name" value="JAK PATHWAY SIGNAL TRANSDUCTION ADAPTOR MOLECULE"/>
    <property type="match status" value="1"/>
</dbReference>
<feature type="compositionally biased region" description="Polar residues" evidence="12">
    <location>
        <begin position="680"/>
        <end position="692"/>
    </location>
</feature>
<feature type="domain" description="SH3" evidence="13">
    <location>
        <begin position="256"/>
        <end position="315"/>
    </location>
</feature>
<evidence type="ECO:0000256" key="6">
    <source>
        <dbReference type="ARBA" id="ARBA00022443"/>
    </source>
</evidence>
<dbReference type="SUPFAM" id="SSF48464">
    <property type="entry name" value="ENTH/VHS domain"/>
    <property type="match status" value="1"/>
</dbReference>
<dbReference type="AlphaFoldDB" id="A0A9P6HE44"/>
<dbReference type="SMART" id="SM00326">
    <property type="entry name" value="SH3"/>
    <property type="match status" value="1"/>
</dbReference>
<dbReference type="SUPFAM" id="SSF89009">
    <property type="entry name" value="GAT-like domain"/>
    <property type="match status" value="1"/>
</dbReference>
<comment type="caution">
    <text evidence="15">The sequence shown here is derived from an EMBL/GenBank/DDBJ whole genome shotgun (WGS) entry which is preliminary data.</text>
</comment>
<dbReference type="Proteomes" id="UP000736335">
    <property type="component" value="Unassembled WGS sequence"/>
</dbReference>
<keyword evidence="8" id="KW-0967">Endosome</keyword>
<dbReference type="OrthoDB" id="10255964at2759"/>
<proteinExistence type="inferred from homology"/>
<dbReference type="GO" id="GO:0035091">
    <property type="term" value="F:phosphatidylinositol binding"/>
    <property type="evidence" value="ECO:0007669"/>
    <property type="project" value="InterPro"/>
</dbReference>
<dbReference type="PROSITE" id="PS50330">
    <property type="entry name" value="UIM"/>
    <property type="match status" value="1"/>
</dbReference>
<evidence type="ECO:0000256" key="12">
    <source>
        <dbReference type="SAM" id="MobiDB-lite"/>
    </source>
</evidence>
<feature type="compositionally biased region" description="Polar residues" evidence="12">
    <location>
        <begin position="451"/>
        <end position="461"/>
    </location>
</feature>
<dbReference type="EMBL" id="WIUZ02000007">
    <property type="protein sequence ID" value="KAF9785151.1"/>
    <property type="molecule type" value="Genomic_DNA"/>
</dbReference>
<dbReference type="Pfam" id="PF03127">
    <property type="entry name" value="GAT"/>
    <property type="match status" value="1"/>
</dbReference>
<evidence type="ECO:0000256" key="4">
    <source>
        <dbReference type="ARBA" id="ARBA00017923"/>
    </source>
</evidence>
<feature type="compositionally biased region" description="Low complexity" evidence="12">
    <location>
        <begin position="588"/>
        <end position="618"/>
    </location>
</feature>
<dbReference type="CDD" id="cd11805">
    <property type="entry name" value="SH3_GRB2_like_C"/>
    <property type="match status" value="1"/>
</dbReference>
<feature type="region of interest" description="Disordered" evidence="12">
    <location>
        <begin position="657"/>
        <end position="744"/>
    </location>
</feature>
<dbReference type="GO" id="GO:0043328">
    <property type="term" value="P:protein transport to vacuole involved in ubiquitin-dependent protein catabolic process via the multivesicular body sorting pathway"/>
    <property type="evidence" value="ECO:0007669"/>
    <property type="project" value="TreeGrafter"/>
</dbReference>
<dbReference type="GO" id="GO:0033565">
    <property type="term" value="C:ESCRT-0 complex"/>
    <property type="evidence" value="ECO:0007669"/>
    <property type="project" value="TreeGrafter"/>
</dbReference>
<feature type="region of interest" description="Disordered" evidence="12">
    <location>
        <begin position="414"/>
        <end position="436"/>
    </location>
</feature>
<evidence type="ECO:0000259" key="13">
    <source>
        <dbReference type="PROSITE" id="PS50002"/>
    </source>
</evidence>
<evidence type="ECO:0000256" key="2">
    <source>
        <dbReference type="ARBA" id="ARBA00004125"/>
    </source>
</evidence>
<gene>
    <name evidence="15" type="ORF">BJ322DRAFT_1124074</name>
</gene>
<dbReference type="PROSITE" id="PS50002">
    <property type="entry name" value="SH3"/>
    <property type="match status" value="1"/>
</dbReference>
<feature type="compositionally biased region" description="Pro residues" evidence="12">
    <location>
        <begin position="486"/>
        <end position="495"/>
    </location>
</feature>
<evidence type="ECO:0000313" key="15">
    <source>
        <dbReference type="EMBL" id="KAF9785151.1"/>
    </source>
</evidence>
<dbReference type="Pfam" id="PF14604">
    <property type="entry name" value="SH3_9"/>
    <property type="match status" value="1"/>
</dbReference>
<evidence type="ECO:0000256" key="10">
    <source>
        <dbReference type="ARBA" id="ARBA00023136"/>
    </source>
</evidence>
<accession>A0A9P6HE44</accession>
<dbReference type="PROSITE" id="PS50179">
    <property type="entry name" value="VHS"/>
    <property type="match status" value="1"/>
</dbReference>
<dbReference type="InterPro" id="IPR036028">
    <property type="entry name" value="SH3-like_dom_sf"/>
</dbReference>
<organism evidence="15 16">
    <name type="scientific">Thelephora terrestris</name>
    <dbReference type="NCBI Taxonomy" id="56493"/>
    <lineage>
        <taxon>Eukaryota</taxon>
        <taxon>Fungi</taxon>
        <taxon>Dikarya</taxon>
        <taxon>Basidiomycota</taxon>
        <taxon>Agaricomycotina</taxon>
        <taxon>Agaricomycetes</taxon>
        <taxon>Thelephorales</taxon>
        <taxon>Thelephoraceae</taxon>
        <taxon>Thelephora</taxon>
    </lineage>
</organism>
<dbReference type="FunFam" id="2.30.30.40:FF:000072">
    <property type="entry name" value="Unconventional Myosin IB"/>
    <property type="match status" value="1"/>
</dbReference>
<dbReference type="Gene3D" id="1.20.5.1940">
    <property type="match status" value="1"/>
</dbReference>
<dbReference type="PANTHER" id="PTHR45929">
    <property type="entry name" value="JAK PATHWAY SIGNAL TRANSDUCTION ADAPTOR MOLECULE"/>
    <property type="match status" value="1"/>
</dbReference>
<comment type="subcellular location">
    <subcellularLocation>
        <location evidence="2">Endosome membrane</location>
        <topology evidence="2">Peripheral membrane protein</topology>
        <orientation evidence="2">Cytoplasmic side</orientation>
    </subcellularLocation>
</comment>
<dbReference type="Gene3D" id="2.30.30.40">
    <property type="entry name" value="SH3 Domains"/>
    <property type="match status" value="1"/>
</dbReference>
<dbReference type="Gene3D" id="1.25.40.90">
    <property type="match status" value="1"/>
</dbReference>
<comment type="function">
    <text evidence="1">Component of the ESCRT-0 complex which is the sorting receptor for ubiquitinated cargo proteins at the multivesicular body (MVB).</text>
</comment>
<evidence type="ECO:0000256" key="9">
    <source>
        <dbReference type="ARBA" id="ARBA00022927"/>
    </source>
</evidence>
<name>A0A9P6HE44_9AGAM</name>
<feature type="region of interest" description="Disordered" evidence="12">
    <location>
        <begin position="450"/>
        <end position="626"/>
    </location>
</feature>
<feature type="domain" description="VHS" evidence="14">
    <location>
        <begin position="17"/>
        <end position="147"/>
    </location>
</feature>
<keyword evidence="7" id="KW-0813">Transport</keyword>
<protein>
    <recommendedName>
        <fullName evidence="4">Class E vacuolar protein-sorting machinery protein HSE1</fullName>
    </recommendedName>
    <alternativeName>
        <fullName evidence="5">Class E vacuolar protein-sorting machinery protein hse1</fullName>
    </alternativeName>
</protein>
<evidence type="ECO:0000313" key="16">
    <source>
        <dbReference type="Proteomes" id="UP000736335"/>
    </source>
</evidence>
<keyword evidence="9" id="KW-0653">Protein transport</keyword>
<feature type="compositionally biased region" description="Gly residues" evidence="12">
    <location>
        <begin position="718"/>
        <end position="737"/>
    </location>
</feature>
<dbReference type="Pfam" id="PF00790">
    <property type="entry name" value="VHS"/>
    <property type="match status" value="1"/>
</dbReference>
<dbReference type="InterPro" id="IPR004152">
    <property type="entry name" value="GAT_dom"/>
</dbReference>
<dbReference type="SUPFAM" id="SSF50044">
    <property type="entry name" value="SH3-domain"/>
    <property type="match status" value="1"/>
</dbReference>